<evidence type="ECO:0000313" key="6">
    <source>
        <dbReference type="EMBL" id="PRX98711.1"/>
    </source>
</evidence>
<sequence length="212" mass="22911">MGVADGGSLTSRGMASRQRLIEAARAELIATSGSIEVAAVARRAGVSVGLLYRYFDAKAGLVSAVVHAFYDAYDTSVLTARIAPGVHWMERERERLRREIDFLFDDPLAAIVVARRLSEPAAAQVDTDRMARQIGIVARGIARGQRDGELDASTDPRLVAAAFVGAFRELMAEALRREDPPPRERLLETACAVGRSIVPVTGPQHVGRTPYG</sequence>
<dbReference type="SUPFAM" id="SSF48498">
    <property type="entry name" value="Tetracyclin repressor-like, C-terminal domain"/>
    <property type="match status" value="1"/>
</dbReference>
<evidence type="ECO:0000256" key="1">
    <source>
        <dbReference type="ARBA" id="ARBA00023015"/>
    </source>
</evidence>
<keyword evidence="1" id="KW-0805">Transcription regulation</keyword>
<evidence type="ECO:0000256" key="2">
    <source>
        <dbReference type="ARBA" id="ARBA00023125"/>
    </source>
</evidence>
<dbReference type="InterPro" id="IPR036271">
    <property type="entry name" value="Tet_transcr_reg_TetR-rel_C_sf"/>
</dbReference>
<dbReference type="SUPFAM" id="SSF46689">
    <property type="entry name" value="Homeodomain-like"/>
    <property type="match status" value="1"/>
</dbReference>
<dbReference type="GO" id="GO:0003700">
    <property type="term" value="F:DNA-binding transcription factor activity"/>
    <property type="evidence" value="ECO:0007669"/>
    <property type="project" value="TreeGrafter"/>
</dbReference>
<dbReference type="GO" id="GO:0000976">
    <property type="term" value="F:transcription cis-regulatory region binding"/>
    <property type="evidence" value="ECO:0007669"/>
    <property type="project" value="TreeGrafter"/>
</dbReference>
<evidence type="ECO:0000313" key="7">
    <source>
        <dbReference type="Proteomes" id="UP000237846"/>
    </source>
</evidence>
<keyword evidence="2 4" id="KW-0238">DNA-binding</keyword>
<feature type="domain" description="HTH tetR-type" evidence="5">
    <location>
        <begin position="14"/>
        <end position="73"/>
    </location>
</feature>
<dbReference type="Pfam" id="PF00440">
    <property type="entry name" value="TetR_N"/>
    <property type="match status" value="1"/>
</dbReference>
<dbReference type="AlphaFoldDB" id="A0A2T0Q4S9"/>
<dbReference type="EMBL" id="PVZC01000004">
    <property type="protein sequence ID" value="PRX98711.1"/>
    <property type="molecule type" value="Genomic_DNA"/>
</dbReference>
<evidence type="ECO:0000256" key="3">
    <source>
        <dbReference type="ARBA" id="ARBA00023163"/>
    </source>
</evidence>
<organism evidence="6 7">
    <name type="scientific">Allonocardiopsis opalescens</name>
    <dbReference type="NCBI Taxonomy" id="1144618"/>
    <lineage>
        <taxon>Bacteria</taxon>
        <taxon>Bacillati</taxon>
        <taxon>Actinomycetota</taxon>
        <taxon>Actinomycetes</taxon>
        <taxon>Streptosporangiales</taxon>
        <taxon>Allonocardiopsis</taxon>
    </lineage>
</organism>
<dbReference type="InterPro" id="IPR050109">
    <property type="entry name" value="HTH-type_TetR-like_transc_reg"/>
</dbReference>
<name>A0A2T0Q4S9_9ACTN</name>
<dbReference type="PANTHER" id="PTHR30055:SF234">
    <property type="entry name" value="HTH-TYPE TRANSCRIPTIONAL REGULATOR BETI"/>
    <property type="match status" value="1"/>
</dbReference>
<dbReference type="OrthoDB" id="3687980at2"/>
<keyword evidence="7" id="KW-1185">Reference proteome</keyword>
<dbReference type="InterPro" id="IPR001647">
    <property type="entry name" value="HTH_TetR"/>
</dbReference>
<feature type="DNA-binding region" description="H-T-H motif" evidence="4">
    <location>
        <begin position="36"/>
        <end position="55"/>
    </location>
</feature>
<gene>
    <name evidence="6" type="ORF">CLV72_104290</name>
</gene>
<dbReference type="PANTHER" id="PTHR30055">
    <property type="entry name" value="HTH-TYPE TRANSCRIPTIONAL REGULATOR RUTR"/>
    <property type="match status" value="1"/>
</dbReference>
<evidence type="ECO:0000259" key="5">
    <source>
        <dbReference type="PROSITE" id="PS50977"/>
    </source>
</evidence>
<dbReference type="PROSITE" id="PS50977">
    <property type="entry name" value="HTH_TETR_2"/>
    <property type="match status" value="1"/>
</dbReference>
<keyword evidence="3" id="KW-0804">Transcription</keyword>
<evidence type="ECO:0000256" key="4">
    <source>
        <dbReference type="PROSITE-ProRule" id="PRU00335"/>
    </source>
</evidence>
<reference evidence="6 7" key="1">
    <citation type="submission" date="2018-03" db="EMBL/GenBank/DDBJ databases">
        <title>Genomic Encyclopedia of Archaeal and Bacterial Type Strains, Phase II (KMG-II): from individual species to whole genera.</title>
        <authorList>
            <person name="Goeker M."/>
        </authorList>
    </citation>
    <scope>NUCLEOTIDE SEQUENCE [LARGE SCALE GENOMIC DNA]</scope>
    <source>
        <strain evidence="6 7">DSM 45601</strain>
    </source>
</reference>
<proteinExistence type="predicted"/>
<dbReference type="Proteomes" id="UP000237846">
    <property type="component" value="Unassembled WGS sequence"/>
</dbReference>
<comment type="caution">
    <text evidence="6">The sequence shown here is derived from an EMBL/GenBank/DDBJ whole genome shotgun (WGS) entry which is preliminary data.</text>
</comment>
<dbReference type="Gene3D" id="1.10.357.10">
    <property type="entry name" value="Tetracycline Repressor, domain 2"/>
    <property type="match status" value="1"/>
</dbReference>
<dbReference type="InterPro" id="IPR009057">
    <property type="entry name" value="Homeodomain-like_sf"/>
</dbReference>
<protein>
    <submittedName>
        <fullName evidence="6">TetR family transcriptional regulator</fullName>
    </submittedName>
</protein>
<accession>A0A2T0Q4S9</accession>